<keyword evidence="2" id="KW-1133">Transmembrane helix</keyword>
<dbReference type="Pfam" id="PF09560">
    <property type="entry name" value="Spore_YunB"/>
    <property type="match status" value="1"/>
</dbReference>
<dbReference type="AlphaFoldDB" id="A0A9X3RD28"/>
<dbReference type="EMBL" id="JAMKBJ010000007">
    <property type="protein sequence ID" value="MCZ8537420.1"/>
    <property type="molecule type" value="Genomic_DNA"/>
</dbReference>
<keyword evidence="2" id="KW-0812">Transmembrane</keyword>
<proteinExistence type="predicted"/>
<keyword evidence="4" id="KW-1185">Reference proteome</keyword>
<keyword evidence="2" id="KW-0472">Membrane</keyword>
<dbReference type="RefSeq" id="WP_269926515.1">
    <property type="nucleotide sequence ID" value="NZ_JAMKBJ010000007.1"/>
</dbReference>
<protein>
    <submittedName>
        <fullName evidence="3">Sporulation protein YunB</fullName>
    </submittedName>
</protein>
<evidence type="ECO:0000256" key="2">
    <source>
        <dbReference type="SAM" id="Phobius"/>
    </source>
</evidence>
<organism evidence="3 4">
    <name type="scientific">Paenisporosarcina quisquiliarum</name>
    <dbReference type="NCBI Taxonomy" id="365346"/>
    <lineage>
        <taxon>Bacteria</taxon>
        <taxon>Bacillati</taxon>
        <taxon>Bacillota</taxon>
        <taxon>Bacilli</taxon>
        <taxon>Bacillales</taxon>
        <taxon>Caryophanaceae</taxon>
        <taxon>Paenisporosarcina</taxon>
    </lineage>
</organism>
<evidence type="ECO:0000256" key="1">
    <source>
        <dbReference type="SAM" id="MobiDB-lite"/>
    </source>
</evidence>
<dbReference type="Proteomes" id="UP001152173">
    <property type="component" value="Unassembled WGS sequence"/>
</dbReference>
<feature type="compositionally biased region" description="Polar residues" evidence="1">
    <location>
        <begin position="240"/>
        <end position="256"/>
    </location>
</feature>
<evidence type="ECO:0000313" key="3">
    <source>
        <dbReference type="EMBL" id="MCZ8537420.1"/>
    </source>
</evidence>
<dbReference type="InterPro" id="IPR014197">
    <property type="entry name" value="Sporulation_prot_YunB"/>
</dbReference>
<feature type="region of interest" description="Disordered" evidence="1">
    <location>
        <begin position="239"/>
        <end position="264"/>
    </location>
</feature>
<reference evidence="3" key="1">
    <citation type="submission" date="2022-05" db="EMBL/GenBank/DDBJ databases">
        <authorList>
            <person name="Colautti A."/>
            <person name="Iacumin L."/>
        </authorList>
    </citation>
    <scope>NUCLEOTIDE SEQUENCE</scope>
    <source>
        <strain evidence="3">SK 55</strain>
    </source>
</reference>
<name>A0A9X3RD28_9BACL</name>
<dbReference type="PIRSF" id="PIRSF021383">
    <property type="entry name" value="YunB"/>
    <property type="match status" value="1"/>
</dbReference>
<dbReference type="NCBIfam" id="TIGR02832">
    <property type="entry name" value="spo_yunB"/>
    <property type="match status" value="1"/>
</dbReference>
<feature type="transmembrane region" description="Helical" evidence="2">
    <location>
        <begin position="21"/>
        <end position="37"/>
    </location>
</feature>
<gene>
    <name evidence="3" type="primary">yunB</name>
    <name evidence="3" type="ORF">M9R32_09525</name>
</gene>
<accession>A0A9X3RD28</accession>
<evidence type="ECO:0000313" key="4">
    <source>
        <dbReference type="Proteomes" id="UP001152173"/>
    </source>
</evidence>
<sequence>MRLRKVPKRSISWKGKNIVPILFVIVVISVALMFYLVNVRLTPIYLQYAEVQSAKIASLVVSKAINSRTADVMDVNDIIEEIPTDQPNMVTTKFNTEIINRVQADTNTLVQTHLEQAEEGNLDNLPYLDDIEYDPHAMEDNGGIVFYVPLGQATNIPLIGNLGPKIPIRFHVIGNVHSDVVYDITEFGINNAMVDVSIVINVNVQVIVPLATKTTTIKQKIPVALGIIRGQVPQIYTKGEGSTQPSIEVPLQNPQVPTSPTPPE</sequence>
<comment type="caution">
    <text evidence="3">The sequence shown here is derived from an EMBL/GenBank/DDBJ whole genome shotgun (WGS) entry which is preliminary data.</text>
</comment>